<feature type="domain" description="NAA35-like N-terminal" evidence="1">
    <location>
        <begin position="55"/>
        <end position="148"/>
    </location>
</feature>
<dbReference type="GeneID" id="106472834"/>
<dbReference type="PANTHER" id="PTHR21373:SF0">
    <property type="entry name" value="N-ALPHA-ACETYLTRANSFERASE 35, NATC AUXILIARY SUBUNIT"/>
    <property type="match status" value="1"/>
</dbReference>
<dbReference type="InterPro" id="IPR057983">
    <property type="entry name" value="NAA35-like_N"/>
</dbReference>
<dbReference type="PANTHER" id="PTHR21373">
    <property type="entry name" value="GLUCOSE REPRESSIBLE PROTEIN MAK10"/>
    <property type="match status" value="1"/>
</dbReference>
<keyword evidence="2" id="KW-1185">Reference proteome</keyword>
<sequence>MADAVIEEKIWEKNCEGDDNEGNMETENKDSPEVSYSWVDITEDFFKATEEMKLGELLHDEMFGLFEAMSAIEMMDPKMDAGMMCNRGNKKVMNFDQALKAGKLKVDDLNAEEEIGIIDATLACLVTWLEGHSLAQTVLTNLYLHKPQDVEDRVVKAFSICMLKLVDLIKDFVNKAGVFEEEDFQPVVYGYKLADDITNVRAAGMMREIEEDLQRKVKMTRNKPGEEQDPQTQLMVG</sequence>
<proteinExistence type="predicted"/>
<name>A0ABM1BUK1_LIMPO</name>
<reference evidence="3" key="1">
    <citation type="submission" date="2025-08" db="UniProtKB">
        <authorList>
            <consortium name="RefSeq"/>
        </authorList>
    </citation>
    <scope>IDENTIFICATION</scope>
    <source>
        <tissue evidence="3">Muscle</tissue>
    </source>
</reference>
<dbReference type="RefSeq" id="XP_013788956.2">
    <property type="nucleotide sequence ID" value="XM_013933502.2"/>
</dbReference>
<dbReference type="Pfam" id="PF04112">
    <property type="entry name" value="Mak10"/>
    <property type="match status" value="1"/>
</dbReference>
<dbReference type="InterPro" id="IPR007244">
    <property type="entry name" value="Naa35_N"/>
</dbReference>
<evidence type="ECO:0000313" key="3">
    <source>
        <dbReference type="RefSeq" id="XP_013788956.2"/>
    </source>
</evidence>
<protein>
    <submittedName>
        <fullName evidence="3">N-alpha-acetyltransferase 35, NatC auxiliary subunit-like</fullName>
    </submittedName>
</protein>
<evidence type="ECO:0000313" key="2">
    <source>
        <dbReference type="Proteomes" id="UP000694941"/>
    </source>
</evidence>
<gene>
    <name evidence="3" type="primary">LOC106472834</name>
</gene>
<evidence type="ECO:0000259" key="1">
    <source>
        <dbReference type="Pfam" id="PF04112"/>
    </source>
</evidence>
<organism evidence="2 3">
    <name type="scientific">Limulus polyphemus</name>
    <name type="common">Atlantic horseshoe crab</name>
    <dbReference type="NCBI Taxonomy" id="6850"/>
    <lineage>
        <taxon>Eukaryota</taxon>
        <taxon>Metazoa</taxon>
        <taxon>Ecdysozoa</taxon>
        <taxon>Arthropoda</taxon>
        <taxon>Chelicerata</taxon>
        <taxon>Merostomata</taxon>
        <taxon>Xiphosura</taxon>
        <taxon>Limulidae</taxon>
        <taxon>Limulus</taxon>
    </lineage>
</organism>
<accession>A0ABM1BUK1</accession>
<dbReference type="Proteomes" id="UP000694941">
    <property type="component" value="Unplaced"/>
</dbReference>